<sequence>MRALSVGAAGAGLMGLMVGQGVLSAPHASAGCTLSQQDEQYINLLAQNKMIHGTDFNDCHMVAEGKWFANQVRTASDPLATAKSLVKMVNDGTPADSAQAEFEVEAAIYTYAPDMVPKIKDQFAHQPLLPEAAS</sequence>
<dbReference type="OrthoDB" id="4728265at2"/>
<organism evidence="1 2">
    <name type="scientific">Mycobacterium helveticum</name>
    <dbReference type="NCBI Taxonomy" id="2592811"/>
    <lineage>
        <taxon>Bacteria</taxon>
        <taxon>Bacillati</taxon>
        <taxon>Actinomycetota</taxon>
        <taxon>Actinomycetes</taxon>
        <taxon>Mycobacteriales</taxon>
        <taxon>Mycobacteriaceae</taxon>
        <taxon>Mycobacterium</taxon>
    </lineage>
</organism>
<keyword evidence="2" id="KW-1185">Reference proteome</keyword>
<accession>A0A557XIP9</accession>
<evidence type="ECO:0000313" key="1">
    <source>
        <dbReference type="EMBL" id="TVS85544.1"/>
    </source>
</evidence>
<comment type="caution">
    <text evidence="1">The sequence shown here is derived from an EMBL/GenBank/DDBJ whole genome shotgun (WGS) entry which is preliminary data.</text>
</comment>
<dbReference type="PROSITE" id="PS51257">
    <property type="entry name" value="PROKAR_LIPOPROTEIN"/>
    <property type="match status" value="1"/>
</dbReference>
<name>A0A557XIP9_9MYCO</name>
<dbReference type="Proteomes" id="UP000320513">
    <property type="component" value="Unassembled WGS sequence"/>
</dbReference>
<dbReference type="EMBL" id="VMQU01000096">
    <property type="protein sequence ID" value="TVS85544.1"/>
    <property type="molecule type" value="Genomic_DNA"/>
</dbReference>
<reference evidence="1 2" key="1">
    <citation type="submission" date="2019-07" db="EMBL/GenBank/DDBJ databases">
        <title>New Mycobacterium species.</title>
        <authorList>
            <person name="Tortoli E."/>
            <person name="Ghielmetti G."/>
            <person name="Friedel U."/>
            <person name="Trovato A."/>
        </authorList>
    </citation>
    <scope>NUCLEOTIDE SEQUENCE [LARGE SCALE GENOMIC DNA]</scope>
    <source>
        <strain evidence="1 2">16-83</strain>
    </source>
</reference>
<dbReference type="AlphaFoldDB" id="A0A557XIP9"/>
<evidence type="ECO:0000313" key="2">
    <source>
        <dbReference type="Proteomes" id="UP000320513"/>
    </source>
</evidence>
<proteinExistence type="predicted"/>
<protein>
    <submittedName>
        <fullName evidence="1">Uncharacterized protein</fullName>
    </submittedName>
</protein>
<gene>
    <name evidence="1" type="ORF">FPZ47_19605</name>
</gene>